<keyword evidence="5" id="KW-1185">Reference proteome</keyword>
<gene>
    <name evidence="4" type="ORF">DNL40_15260</name>
</gene>
<dbReference type="Proteomes" id="UP000248783">
    <property type="component" value="Unassembled WGS sequence"/>
</dbReference>
<dbReference type="RefSeq" id="WP_111252118.1">
    <property type="nucleotide sequence ID" value="NZ_QKWH01000017.1"/>
</dbReference>
<accession>A0A2W5WKZ3</accession>
<feature type="domain" description="Enoyl reductase (ER)" evidence="3">
    <location>
        <begin position="11"/>
        <end position="323"/>
    </location>
</feature>
<dbReference type="InterPro" id="IPR002364">
    <property type="entry name" value="Quin_OxRdtase/zeta-crystal_CS"/>
</dbReference>
<dbReference type="Pfam" id="PF00107">
    <property type="entry name" value="ADH_zinc_N"/>
    <property type="match status" value="1"/>
</dbReference>
<dbReference type="AlphaFoldDB" id="A0A2W5WKZ3"/>
<dbReference type="InterPro" id="IPR013154">
    <property type="entry name" value="ADH-like_N"/>
</dbReference>
<dbReference type="GO" id="GO:0008270">
    <property type="term" value="F:zinc ion binding"/>
    <property type="evidence" value="ECO:0007669"/>
    <property type="project" value="InterPro"/>
</dbReference>
<dbReference type="GO" id="GO:0016651">
    <property type="term" value="F:oxidoreductase activity, acting on NAD(P)H"/>
    <property type="evidence" value="ECO:0007669"/>
    <property type="project" value="TreeGrafter"/>
</dbReference>
<evidence type="ECO:0000256" key="1">
    <source>
        <dbReference type="ARBA" id="ARBA00022857"/>
    </source>
</evidence>
<comment type="caution">
    <text evidence="4">The sequence shown here is derived from an EMBL/GenBank/DDBJ whole genome shotgun (WGS) entry which is preliminary data.</text>
</comment>
<dbReference type="CDD" id="cd05276">
    <property type="entry name" value="p53_inducible_oxidoreductase"/>
    <property type="match status" value="1"/>
</dbReference>
<proteinExistence type="predicted"/>
<name>A0A2W5WKZ3_9MICO</name>
<dbReference type="SUPFAM" id="SSF50129">
    <property type="entry name" value="GroES-like"/>
    <property type="match status" value="1"/>
</dbReference>
<dbReference type="InterPro" id="IPR013149">
    <property type="entry name" value="ADH-like_C"/>
</dbReference>
<dbReference type="SUPFAM" id="SSF51735">
    <property type="entry name" value="NAD(P)-binding Rossmann-fold domains"/>
    <property type="match status" value="1"/>
</dbReference>
<dbReference type="InterPro" id="IPR020843">
    <property type="entry name" value="ER"/>
</dbReference>
<keyword evidence="1" id="KW-0521">NADP</keyword>
<evidence type="ECO:0000313" key="5">
    <source>
        <dbReference type="Proteomes" id="UP000248783"/>
    </source>
</evidence>
<dbReference type="EMBL" id="QKWH01000017">
    <property type="protein sequence ID" value="PZR51722.1"/>
    <property type="molecule type" value="Genomic_DNA"/>
</dbReference>
<dbReference type="GO" id="GO:0070402">
    <property type="term" value="F:NADPH binding"/>
    <property type="evidence" value="ECO:0007669"/>
    <property type="project" value="TreeGrafter"/>
</dbReference>
<dbReference type="Pfam" id="PF08240">
    <property type="entry name" value="ADH_N"/>
    <property type="match status" value="1"/>
</dbReference>
<dbReference type="PANTHER" id="PTHR48106">
    <property type="entry name" value="QUINONE OXIDOREDUCTASE PIG3-RELATED"/>
    <property type="match status" value="1"/>
</dbReference>
<keyword evidence="2" id="KW-0560">Oxidoreductase</keyword>
<organism evidence="4 5">
    <name type="scientific">Xylanimonas oleitrophica</name>
    <dbReference type="NCBI Taxonomy" id="2607479"/>
    <lineage>
        <taxon>Bacteria</taxon>
        <taxon>Bacillati</taxon>
        <taxon>Actinomycetota</taxon>
        <taxon>Actinomycetes</taxon>
        <taxon>Micrococcales</taxon>
        <taxon>Promicromonosporaceae</taxon>
        <taxon>Xylanimonas</taxon>
    </lineage>
</organism>
<dbReference type="InterPro" id="IPR011032">
    <property type="entry name" value="GroES-like_sf"/>
</dbReference>
<evidence type="ECO:0000259" key="3">
    <source>
        <dbReference type="SMART" id="SM00829"/>
    </source>
</evidence>
<evidence type="ECO:0000256" key="2">
    <source>
        <dbReference type="ARBA" id="ARBA00023002"/>
    </source>
</evidence>
<sequence length="325" mass="33292">MRAVTISGQHGPGKLSLGDEIAPAPRTGEVIVQVAAAGVNRADLLQRAGKYPPPEGAPPWPGLEVSGTVVQVGPGVSSRRVGDQVVALLEGGGYAELVAARETQTLPVPAGIDLVDAAALPEAVCTAWTNLVDTARLQPGEHVLVHGGSGGVGSIAVQLARALGAHVVATAGGPERTASVRDLGAHAVVDHRREDLVDAVRDATGGHGADVVLDVLGGAALPANVRALAHGGRLVVIGLQQGRKGELDLNALMAKRAWVTGTTLRSRTASEKAALVAAVGQHVWPMVEDGRLRPVVHARLPLAEAEEALRTLEDGEAFGKVLLLP</sequence>
<dbReference type="Gene3D" id="3.40.50.720">
    <property type="entry name" value="NAD(P)-binding Rossmann-like Domain"/>
    <property type="match status" value="1"/>
</dbReference>
<dbReference type="SMART" id="SM00829">
    <property type="entry name" value="PKS_ER"/>
    <property type="match status" value="1"/>
</dbReference>
<dbReference type="NCBIfam" id="TIGR02824">
    <property type="entry name" value="quinone_pig3"/>
    <property type="match status" value="1"/>
</dbReference>
<protein>
    <submittedName>
        <fullName evidence="4">NAD(P)H-quinone oxidoreductase</fullName>
    </submittedName>
</protein>
<dbReference type="InterPro" id="IPR014189">
    <property type="entry name" value="Quinone_OxRdtase_PIG3"/>
</dbReference>
<dbReference type="InterPro" id="IPR036291">
    <property type="entry name" value="NAD(P)-bd_dom_sf"/>
</dbReference>
<evidence type="ECO:0000313" key="4">
    <source>
        <dbReference type="EMBL" id="PZR51722.1"/>
    </source>
</evidence>
<dbReference type="PROSITE" id="PS01162">
    <property type="entry name" value="QOR_ZETA_CRYSTAL"/>
    <property type="match status" value="1"/>
</dbReference>
<reference evidence="4 5" key="1">
    <citation type="submission" date="2018-06" db="EMBL/GenBank/DDBJ databases">
        <title>Whole genome sequencing of a novel hydrocarbon degrading bacterial strain, PW21 isolated from oil contaminated produced water sample.</title>
        <authorList>
            <person name="Nagkirti P."/>
            <person name="Shaikh A."/>
            <person name="Gowdaman V."/>
            <person name="Engineer A.E."/>
            <person name="Dagar S."/>
            <person name="Dhakephalkar P.K."/>
        </authorList>
    </citation>
    <scope>NUCLEOTIDE SEQUENCE [LARGE SCALE GENOMIC DNA]</scope>
    <source>
        <strain evidence="4 5">PW21</strain>
    </source>
</reference>
<dbReference type="PANTHER" id="PTHR48106:SF8">
    <property type="entry name" value="OS02G0805600 PROTEIN"/>
    <property type="match status" value="1"/>
</dbReference>
<dbReference type="Gene3D" id="3.90.180.10">
    <property type="entry name" value="Medium-chain alcohol dehydrogenases, catalytic domain"/>
    <property type="match status" value="1"/>
</dbReference>